<evidence type="ECO:0000313" key="2">
    <source>
        <dbReference type="EMBL" id="PLW34783.1"/>
    </source>
</evidence>
<comment type="caution">
    <text evidence="2">The sequence shown here is derived from an EMBL/GenBank/DDBJ whole genome shotgun (WGS) entry which is preliminary data.</text>
</comment>
<dbReference type="AlphaFoldDB" id="A0A2N5UAM6"/>
<evidence type="ECO:0008006" key="4">
    <source>
        <dbReference type="Google" id="ProtNLM"/>
    </source>
</evidence>
<dbReference type="Proteomes" id="UP000235388">
    <property type="component" value="Unassembled WGS sequence"/>
</dbReference>
<evidence type="ECO:0000256" key="1">
    <source>
        <dbReference type="SAM" id="MobiDB-lite"/>
    </source>
</evidence>
<name>A0A2N5UAM6_9BASI</name>
<proteinExistence type="predicted"/>
<gene>
    <name evidence="2" type="ORF">PCANC_23686</name>
</gene>
<evidence type="ECO:0000313" key="3">
    <source>
        <dbReference type="Proteomes" id="UP000235388"/>
    </source>
</evidence>
<accession>A0A2N5UAM6</accession>
<dbReference type="PANTHER" id="PTHR11439:SF511">
    <property type="match status" value="1"/>
</dbReference>
<protein>
    <recommendedName>
        <fullName evidence="4">Reverse transcriptase Ty1/copia-type domain-containing protein</fullName>
    </recommendedName>
</protein>
<keyword evidence="3" id="KW-1185">Reference proteome</keyword>
<sequence length="255" mass="28248">MPQLRIFVDFDWANCPNTRRLHTGFLVLRNNHLLSWKSTKQAMVSLSSTEAEYKALADSFKDTVWLKNLCHEVFPSEEPISTVVFVDNQRAIDLALSQIPNKAHGPFNIADFMTKPVGCSKITCALTRLTRSLPSLSASSSHAQSMPACQNDDQDMATRSSQRTTALLAMTKIPRQDPSSRFRPGHVTFTGSSVSQTLPIATSSAFPVYHLHYPLPLLPLLPGIQPLTLSPTCLDSLLTRPHSSQERVCLSLFIS</sequence>
<dbReference type="EMBL" id="PGCJ01000270">
    <property type="protein sequence ID" value="PLW34783.1"/>
    <property type="molecule type" value="Genomic_DNA"/>
</dbReference>
<dbReference type="CDD" id="cd09272">
    <property type="entry name" value="RNase_HI_RT_Ty1"/>
    <property type="match status" value="1"/>
</dbReference>
<dbReference type="STRING" id="200324.A0A2N5UAM6"/>
<reference evidence="2 3" key="1">
    <citation type="submission" date="2017-11" db="EMBL/GenBank/DDBJ databases">
        <title>De novo assembly and phasing of dikaryotic genomes from two isolates of Puccinia coronata f. sp. avenae, the causal agent of oat crown rust.</title>
        <authorList>
            <person name="Miller M.E."/>
            <person name="Zhang Y."/>
            <person name="Omidvar V."/>
            <person name="Sperschneider J."/>
            <person name="Schwessinger B."/>
            <person name="Raley C."/>
            <person name="Palmer J.M."/>
            <person name="Garnica D."/>
            <person name="Upadhyaya N."/>
            <person name="Rathjen J."/>
            <person name="Taylor J.M."/>
            <person name="Park R.F."/>
            <person name="Dodds P.N."/>
            <person name="Hirsch C.D."/>
            <person name="Kianian S.F."/>
            <person name="Figueroa M."/>
        </authorList>
    </citation>
    <scope>NUCLEOTIDE SEQUENCE [LARGE SCALE GENOMIC DNA]</scope>
    <source>
        <strain evidence="2">12NC29</strain>
    </source>
</reference>
<dbReference type="OrthoDB" id="4356562at2759"/>
<organism evidence="2 3">
    <name type="scientific">Puccinia coronata f. sp. avenae</name>
    <dbReference type="NCBI Taxonomy" id="200324"/>
    <lineage>
        <taxon>Eukaryota</taxon>
        <taxon>Fungi</taxon>
        <taxon>Dikarya</taxon>
        <taxon>Basidiomycota</taxon>
        <taxon>Pucciniomycotina</taxon>
        <taxon>Pucciniomycetes</taxon>
        <taxon>Pucciniales</taxon>
        <taxon>Pucciniaceae</taxon>
        <taxon>Puccinia</taxon>
    </lineage>
</organism>
<feature type="region of interest" description="Disordered" evidence="1">
    <location>
        <begin position="138"/>
        <end position="158"/>
    </location>
</feature>
<dbReference type="PANTHER" id="PTHR11439">
    <property type="entry name" value="GAG-POL-RELATED RETROTRANSPOSON"/>
    <property type="match status" value="1"/>
</dbReference>